<keyword evidence="6" id="KW-1185">Reference proteome</keyword>
<reference evidence="6" key="1">
    <citation type="submission" date="2023-07" db="EMBL/GenBank/DDBJ databases">
        <title>Conexibacter stalactiti sp. nov., isolated from stalactites in a lava cave and emended description of the genus Conexibacter.</title>
        <authorList>
            <person name="Lee S.D."/>
        </authorList>
    </citation>
    <scope>NUCLEOTIDE SEQUENCE [LARGE SCALE GENOMIC DNA]</scope>
    <source>
        <strain evidence="6">KCTC 39840</strain>
    </source>
</reference>
<dbReference type="InterPro" id="IPR028082">
    <property type="entry name" value="Peripla_BP_I"/>
</dbReference>
<feature type="region of interest" description="Disordered" evidence="2">
    <location>
        <begin position="370"/>
        <end position="402"/>
    </location>
</feature>
<accession>A0ABU4HMI2</accession>
<dbReference type="Gene3D" id="3.40.50.2300">
    <property type="match status" value="2"/>
</dbReference>
<feature type="compositionally biased region" description="Low complexity" evidence="2">
    <location>
        <begin position="48"/>
        <end position="72"/>
    </location>
</feature>
<organism evidence="5 6">
    <name type="scientific">Conexibacter stalactiti</name>
    <dbReference type="NCBI Taxonomy" id="1940611"/>
    <lineage>
        <taxon>Bacteria</taxon>
        <taxon>Bacillati</taxon>
        <taxon>Actinomycetota</taxon>
        <taxon>Thermoleophilia</taxon>
        <taxon>Solirubrobacterales</taxon>
        <taxon>Conexibacteraceae</taxon>
        <taxon>Conexibacter</taxon>
    </lineage>
</organism>
<evidence type="ECO:0000256" key="1">
    <source>
        <dbReference type="ARBA" id="ARBA00004196"/>
    </source>
</evidence>
<evidence type="ECO:0000313" key="6">
    <source>
        <dbReference type="Proteomes" id="UP001284601"/>
    </source>
</evidence>
<name>A0ABU4HMI2_9ACTN</name>
<evidence type="ECO:0000259" key="4">
    <source>
        <dbReference type="Pfam" id="PF13407"/>
    </source>
</evidence>
<protein>
    <submittedName>
        <fullName evidence="5">Substrate-binding domain-containing protein</fullName>
    </submittedName>
</protein>
<evidence type="ECO:0000256" key="3">
    <source>
        <dbReference type="SAM" id="SignalP"/>
    </source>
</evidence>
<feature type="domain" description="Periplasmic binding protein" evidence="4">
    <location>
        <begin position="96"/>
        <end position="316"/>
    </location>
</feature>
<dbReference type="RefSeq" id="WP_318596777.1">
    <property type="nucleotide sequence ID" value="NZ_JAWSTH010000018.1"/>
</dbReference>
<dbReference type="PROSITE" id="PS51257">
    <property type="entry name" value="PROKAR_LIPOPROTEIN"/>
    <property type="match status" value="1"/>
</dbReference>
<reference evidence="5 6" key="2">
    <citation type="submission" date="2023-10" db="EMBL/GenBank/DDBJ databases">
        <authorList>
            <person name="Han X.F."/>
        </authorList>
    </citation>
    <scope>NUCLEOTIDE SEQUENCE [LARGE SCALE GENOMIC DNA]</scope>
    <source>
        <strain evidence="5 6">KCTC 39840</strain>
    </source>
</reference>
<feature type="chain" id="PRO_5046472186" evidence="3">
    <location>
        <begin position="31"/>
        <end position="402"/>
    </location>
</feature>
<gene>
    <name evidence="5" type="ORF">R7226_09185</name>
</gene>
<dbReference type="Proteomes" id="UP001284601">
    <property type="component" value="Unassembled WGS sequence"/>
</dbReference>
<feature type="region of interest" description="Disordered" evidence="2">
    <location>
        <begin position="32"/>
        <end position="81"/>
    </location>
</feature>
<dbReference type="SUPFAM" id="SSF53822">
    <property type="entry name" value="Periplasmic binding protein-like I"/>
    <property type="match status" value="1"/>
</dbReference>
<dbReference type="Pfam" id="PF13407">
    <property type="entry name" value="Peripla_BP_4"/>
    <property type="match status" value="1"/>
</dbReference>
<comment type="subcellular location">
    <subcellularLocation>
        <location evidence="1">Cell envelope</location>
    </subcellularLocation>
</comment>
<proteinExistence type="predicted"/>
<evidence type="ECO:0000313" key="5">
    <source>
        <dbReference type="EMBL" id="MDW5594508.1"/>
    </source>
</evidence>
<comment type="caution">
    <text evidence="5">The sequence shown here is derived from an EMBL/GenBank/DDBJ whole genome shotgun (WGS) entry which is preliminary data.</text>
</comment>
<feature type="compositionally biased region" description="Low complexity" evidence="2">
    <location>
        <begin position="32"/>
        <end position="41"/>
    </location>
</feature>
<dbReference type="InterPro" id="IPR025997">
    <property type="entry name" value="SBP_2_dom"/>
</dbReference>
<feature type="signal peptide" evidence="3">
    <location>
        <begin position="1"/>
        <end position="30"/>
    </location>
</feature>
<dbReference type="EMBL" id="JAWSTH010000018">
    <property type="protein sequence ID" value="MDW5594508.1"/>
    <property type="molecule type" value="Genomic_DNA"/>
</dbReference>
<dbReference type="PANTHER" id="PTHR30036">
    <property type="entry name" value="D-XYLOSE-BINDING PERIPLASMIC PROTEIN"/>
    <property type="match status" value="1"/>
</dbReference>
<dbReference type="InterPro" id="IPR050555">
    <property type="entry name" value="Bact_Solute-Bind_Prot2"/>
</dbReference>
<sequence>MGLELKAAVRRLRGLLAVVAACALALTVAACGDSSSSSSGSTSGGGDSTAAADTTAAAPAAASTEELEATAGKSEDTSWCGDRPITVGVHDGFGINAWSQASYATVRSELAKCDNVRQIVAAGGGDLQKTISDINGMVAQGIDALVVVPGFGPAQAPAFKAATQAGVRVVAWASEPGGTRGTDYLDYVDWDTKANGAAWARWMGETLRGRGNVVFLGGPAGTPVSQNELEGVVEEFSANYPDIRLLTGDKDYPATNWDPAQAQRTMAALLAKYPEIDGAIIDYGASTEGALRAFQQANRRLIPIATTEANNLACQFRRLKTSNPDFELATISSRNWLGRIAARKAVASAEGIENGEPSLFALGLTEDSLGGRDPRCDPASPPDTYFSNDLSEADLEQFGKTD</sequence>
<evidence type="ECO:0000256" key="2">
    <source>
        <dbReference type="SAM" id="MobiDB-lite"/>
    </source>
</evidence>
<keyword evidence="3" id="KW-0732">Signal</keyword>